<dbReference type="PANTHER" id="PTHR12658:SF0">
    <property type="entry name" value="TUBULIN-SPECIFIC CHAPERONE D"/>
    <property type="match status" value="1"/>
</dbReference>
<reference evidence="7 8" key="1">
    <citation type="submission" date="2023-03" db="EMBL/GenBank/DDBJ databases">
        <title>Genome insight into feeding habits of ladybird beetles.</title>
        <authorList>
            <person name="Li H.-S."/>
            <person name="Huang Y.-H."/>
            <person name="Pang H."/>
        </authorList>
    </citation>
    <scope>NUCLEOTIDE SEQUENCE [LARGE SCALE GENOMIC DNA]</scope>
    <source>
        <strain evidence="7">SYSU_2023b</strain>
        <tissue evidence="7">Whole body</tissue>
    </source>
</reference>
<evidence type="ECO:0000313" key="8">
    <source>
        <dbReference type="Proteomes" id="UP001431783"/>
    </source>
</evidence>
<evidence type="ECO:0000256" key="2">
    <source>
        <dbReference type="ARBA" id="ARBA00015003"/>
    </source>
</evidence>
<dbReference type="PANTHER" id="PTHR12658">
    <property type="entry name" value="BETA-TUBULIN COFACTOR D"/>
    <property type="match status" value="1"/>
</dbReference>
<comment type="caution">
    <text evidence="7">The sequence shown here is derived from an EMBL/GenBank/DDBJ whole genome shotgun (WGS) entry which is preliminary data.</text>
</comment>
<dbReference type="GO" id="GO:0007021">
    <property type="term" value="P:tubulin complex assembly"/>
    <property type="evidence" value="ECO:0007669"/>
    <property type="project" value="InterPro"/>
</dbReference>
<dbReference type="EMBL" id="JARQZJ010000005">
    <property type="protein sequence ID" value="KAK9871289.1"/>
    <property type="molecule type" value="Genomic_DNA"/>
</dbReference>
<dbReference type="InterPro" id="IPR058033">
    <property type="entry name" value="ARM_TBCD_2nd"/>
</dbReference>
<dbReference type="GO" id="GO:0000226">
    <property type="term" value="P:microtubule cytoskeleton organization"/>
    <property type="evidence" value="ECO:0007669"/>
    <property type="project" value="TreeGrafter"/>
</dbReference>
<evidence type="ECO:0000256" key="3">
    <source>
        <dbReference type="ARBA" id="ARBA00023186"/>
    </source>
</evidence>
<evidence type="ECO:0000256" key="1">
    <source>
        <dbReference type="ARBA" id="ARBA00006853"/>
    </source>
</evidence>
<gene>
    <name evidence="7" type="ORF">WA026_011559</name>
</gene>
<dbReference type="AlphaFoldDB" id="A0AAW1TVV4"/>
<dbReference type="GO" id="GO:0005096">
    <property type="term" value="F:GTPase activator activity"/>
    <property type="evidence" value="ECO:0007669"/>
    <property type="project" value="InterPro"/>
</dbReference>
<dbReference type="Proteomes" id="UP001431783">
    <property type="component" value="Unassembled WGS sequence"/>
</dbReference>
<organism evidence="7 8">
    <name type="scientific">Henosepilachna vigintioctopunctata</name>
    <dbReference type="NCBI Taxonomy" id="420089"/>
    <lineage>
        <taxon>Eukaryota</taxon>
        <taxon>Metazoa</taxon>
        <taxon>Ecdysozoa</taxon>
        <taxon>Arthropoda</taxon>
        <taxon>Hexapoda</taxon>
        <taxon>Insecta</taxon>
        <taxon>Pterygota</taxon>
        <taxon>Neoptera</taxon>
        <taxon>Endopterygota</taxon>
        <taxon>Coleoptera</taxon>
        <taxon>Polyphaga</taxon>
        <taxon>Cucujiformia</taxon>
        <taxon>Coccinelloidea</taxon>
        <taxon>Coccinellidae</taxon>
        <taxon>Epilachninae</taxon>
        <taxon>Epilachnini</taxon>
        <taxon>Henosepilachna</taxon>
    </lineage>
</organism>
<dbReference type="InterPro" id="IPR033162">
    <property type="entry name" value="TBCD"/>
</dbReference>
<dbReference type="Gene3D" id="1.25.10.10">
    <property type="entry name" value="Leucine-rich Repeat Variant"/>
    <property type="match status" value="2"/>
</dbReference>
<evidence type="ECO:0000259" key="5">
    <source>
        <dbReference type="Pfam" id="PF12612"/>
    </source>
</evidence>
<dbReference type="Pfam" id="PF25767">
    <property type="entry name" value="ARM_TBCD_2nd"/>
    <property type="match status" value="1"/>
</dbReference>
<sequence length="1181" mass="133927">MAPMADLEKVKTHDEDEPYGLGCALEAFSEREEVDHLIDNLNNVVNADISVSERAYERFVFILGLYSEQPHLLDKHIHEILEKFISIVRCPDSSDQLKHLTFKYLFVLVNVRGYKVIVGHLPHEVADFEPVLQMLEAQDPNDCENWTTRYTLLLWLSIIVMIPFHMSRLDGFNEGTDGTKTVMSRVLDVIKTYSVVSDKCRDAAAYLAARFLTRYDVKQQHLASFFEWAKELSLQDSSNIFLKHGTLACVAMILKHGKREDLLPHARDLLQWIIDSKFKTSTGTFVNKLVFKIVQRIGLTFLPPRIAAWRYKRGNRSLAANLSAGDGTGPVTDSKNSEKEEENDEEIIVPEEVEEVIDQLIQGLGNADGVVRWSAAKGIGRVTGRLPKELADEVVGSVLQLFNPREGDGAWHGGCLALAELGRRGLLLPQRLPEVVPVVLKALVYDEPRGYSSVGSHIRDAACYVCWSFARAYETHILKPYVNQISGTLLIATCFDREINCRRAASAAFQENVGRQGTFPHGISILTCADFFAVSVRNNAYLEIAPYIAQFEEYTLPLVEHLIERKVDHWDCIIRELTAKALHNLTAANPTHMVRIVLPSLFEKAHTINLNSRHGAVLAIGEITYALSLISKAKGEGVTDFLDDDLIKQLKELIVVFREKLYFRGMGGELMRQACCDFIEKCALARVPFHKDEVIEDWLTFLNECIPYDVVTIRSLAIKALPVLLEEYYSDESRISRQKQIVDGYLKELLGINIQVNRMGHALALGSLPKFMLKDNLESIVEALIEATVITPSTLKWAEARRDCVKALSSIATTLGDDIEKELSEKTVDNMFHTFLEGLKDYTQDKRGDIGAWMREASMIGLQTLIILLTEVESKYLKPELVVKSLSSISQQAVEKIDRTRALAGKVFYSFIYHEKRVPYVPHHEDMMIIFPKEECDDLNWNSGSCTFPKFVQLLKYSEFTYNLFLGLICSIGGLTETLVKHSSSSLFTYLKVELKHKRKAELARLCDVIYQIFADHQKNDRIIIPMFRFLDRLFESECVQCIYHNKQSDFAAKIIKLIQMEMSGCRDIYKLMDGANALCQFIQIESQVCEVALVQLSIMLCHRQTYIRRSTATRLYESLLVHGESSTIDPFNLDAILQLLSDTNWEEPVEVVKPIRNELCKLMGVRVPTPKAKLSQTTTN</sequence>
<dbReference type="InterPro" id="IPR022577">
    <property type="entry name" value="TBCD_C"/>
</dbReference>
<dbReference type="GO" id="GO:0070830">
    <property type="term" value="P:bicellular tight junction assembly"/>
    <property type="evidence" value="ECO:0007669"/>
    <property type="project" value="TreeGrafter"/>
</dbReference>
<dbReference type="SUPFAM" id="SSF48371">
    <property type="entry name" value="ARM repeat"/>
    <property type="match status" value="2"/>
</dbReference>
<name>A0AAW1TVV4_9CUCU</name>
<keyword evidence="3" id="KW-0143">Chaperone</keyword>
<feature type="domain" description="Tubulin-folding cofactor D C-terminal" evidence="5">
    <location>
        <begin position="886"/>
        <end position="1071"/>
    </location>
</feature>
<dbReference type="GO" id="GO:0034333">
    <property type="term" value="P:adherens junction assembly"/>
    <property type="evidence" value="ECO:0007669"/>
    <property type="project" value="TreeGrafter"/>
</dbReference>
<feature type="domain" description="Tubulin-folding cofactor D ARM repeats" evidence="6">
    <location>
        <begin position="286"/>
        <end position="523"/>
    </location>
</feature>
<dbReference type="GO" id="GO:0016328">
    <property type="term" value="C:lateral plasma membrane"/>
    <property type="evidence" value="ECO:0007669"/>
    <property type="project" value="TreeGrafter"/>
</dbReference>
<dbReference type="Pfam" id="PF23579">
    <property type="entry name" value="ARM_TBCD"/>
    <property type="match status" value="1"/>
</dbReference>
<evidence type="ECO:0000256" key="4">
    <source>
        <dbReference type="SAM" id="MobiDB-lite"/>
    </source>
</evidence>
<dbReference type="Pfam" id="PF12612">
    <property type="entry name" value="TFCD_C"/>
    <property type="match status" value="1"/>
</dbReference>
<keyword evidence="8" id="KW-1185">Reference proteome</keyword>
<evidence type="ECO:0000259" key="6">
    <source>
        <dbReference type="Pfam" id="PF25767"/>
    </source>
</evidence>
<dbReference type="InterPro" id="IPR011989">
    <property type="entry name" value="ARM-like"/>
</dbReference>
<dbReference type="InterPro" id="IPR016024">
    <property type="entry name" value="ARM-type_fold"/>
</dbReference>
<evidence type="ECO:0000313" key="7">
    <source>
        <dbReference type="EMBL" id="KAK9871289.1"/>
    </source>
</evidence>
<proteinExistence type="inferred from homology"/>
<dbReference type="GO" id="GO:0048487">
    <property type="term" value="F:beta-tubulin binding"/>
    <property type="evidence" value="ECO:0007669"/>
    <property type="project" value="InterPro"/>
</dbReference>
<dbReference type="GO" id="GO:0007023">
    <property type="term" value="P:post-chaperonin tubulin folding pathway"/>
    <property type="evidence" value="ECO:0007669"/>
    <property type="project" value="InterPro"/>
</dbReference>
<comment type="similarity">
    <text evidence="1">Belongs to the TBCD family.</text>
</comment>
<protein>
    <recommendedName>
        <fullName evidence="2">Tubulin-specific chaperone D</fullName>
    </recommendedName>
</protein>
<feature type="region of interest" description="Disordered" evidence="4">
    <location>
        <begin position="321"/>
        <end position="345"/>
    </location>
</feature>
<accession>A0AAW1TVV4</accession>